<proteinExistence type="predicted"/>
<organism evidence="2 3">
    <name type="scientific">Paenibacillus oleatilyticus</name>
    <dbReference type="NCBI Taxonomy" id="2594886"/>
    <lineage>
        <taxon>Bacteria</taxon>
        <taxon>Bacillati</taxon>
        <taxon>Bacillota</taxon>
        <taxon>Bacilli</taxon>
        <taxon>Bacillales</taxon>
        <taxon>Paenibacillaceae</taxon>
        <taxon>Paenibacillus</taxon>
    </lineage>
</organism>
<accession>A0ABV4V4V6</accession>
<dbReference type="PANTHER" id="PTHR43190">
    <property type="entry name" value="N-ACETYL-D-GLUCOSAMINE KINASE"/>
    <property type="match status" value="1"/>
</dbReference>
<dbReference type="Pfam" id="PF01869">
    <property type="entry name" value="BcrAD_BadFG"/>
    <property type="match status" value="1"/>
</dbReference>
<dbReference type="EMBL" id="JBHDLN010000008">
    <property type="protein sequence ID" value="MFB0844063.1"/>
    <property type="molecule type" value="Genomic_DNA"/>
</dbReference>
<sequence>MDYIVGIDGGGTKTEALVIDTSGNRLFGCTGESTNSKAIGFEQASRHLEAVLDEVLQHEACASGRCLAVCIGMAGTDTPEEKQAVEAVLRAYQTRVGASFKVFVRNDAEIVLMASLRREYGIAVVSGTGSIVFGCTPEGRRYRVGGWGHLLGDEGSGYQIGLHALQAVMRSHDGISPATALTDMIRHTYGFDSITELKTYIYGPDIRKKDVAAFAELCINASKQGDAVAVRIIEGAAAELAVAVAALVRKDAWFPGSDLVTTGSVFKHSPLFADTFRQTISETFPGLRLHPASEHPAAYGAALLGFELFQRTRDKRSYPYV</sequence>
<feature type="domain" description="ATPase BadF/BadG/BcrA/BcrD type" evidence="1">
    <location>
        <begin position="5"/>
        <end position="305"/>
    </location>
</feature>
<dbReference type="PANTHER" id="PTHR43190:SF3">
    <property type="entry name" value="N-ACETYL-D-GLUCOSAMINE KINASE"/>
    <property type="match status" value="1"/>
</dbReference>
<dbReference type="Gene3D" id="3.30.420.40">
    <property type="match status" value="2"/>
</dbReference>
<name>A0ABV4V4V6_9BACL</name>
<protein>
    <submittedName>
        <fullName evidence="2">BadF/BadG/BcrA/BcrD ATPase family protein</fullName>
    </submittedName>
</protein>
<dbReference type="InterPro" id="IPR052519">
    <property type="entry name" value="Euk-type_GlcNAc_Kinase"/>
</dbReference>
<dbReference type="CDD" id="cd24007">
    <property type="entry name" value="ASKHA_NBD_eukNAGK-like"/>
    <property type="match status" value="1"/>
</dbReference>
<dbReference type="InterPro" id="IPR043129">
    <property type="entry name" value="ATPase_NBD"/>
</dbReference>
<dbReference type="InterPro" id="IPR002731">
    <property type="entry name" value="ATPase_BadF"/>
</dbReference>
<dbReference type="SUPFAM" id="SSF53067">
    <property type="entry name" value="Actin-like ATPase domain"/>
    <property type="match status" value="2"/>
</dbReference>
<keyword evidence="3" id="KW-1185">Reference proteome</keyword>
<dbReference type="RefSeq" id="WP_373953562.1">
    <property type="nucleotide sequence ID" value="NZ_JBHDLN010000008.1"/>
</dbReference>
<comment type="caution">
    <text evidence="2">The sequence shown here is derived from an EMBL/GenBank/DDBJ whole genome shotgun (WGS) entry which is preliminary data.</text>
</comment>
<evidence type="ECO:0000313" key="3">
    <source>
        <dbReference type="Proteomes" id="UP001575622"/>
    </source>
</evidence>
<evidence type="ECO:0000259" key="1">
    <source>
        <dbReference type="Pfam" id="PF01869"/>
    </source>
</evidence>
<reference evidence="2 3" key="1">
    <citation type="submission" date="2024-09" db="EMBL/GenBank/DDBJ databases">
        <authorList>
            <person name="Makale K.P.P."/>
            <person name="Makhzoum A."/>
            <person name="Rantong G."/>
            <person name="Rahube T.O."/>
        </authorList>
    </citation>
    <scope>NUCLEOTIDE SEQUENCE [LARGE SCALE GENOMIC DNA]</scope>
    <source>
        <strain evidence="2 3">KM_D13</strain>
    </source>
</reference>
<evidence type="ECO:0000313" key="2">
    <source>
        <dbReference type="EMBL" id="MFB0844063.1"/>
    </source>
</evidence>
<gene>
    <name evidence="2" type="ORF">ACEU3E_17910</name>
</gene>
<dbReference type="Proteomes" id="UP001575622">
    <property type="component" value="Unassembled WGS sequence"/>
</dbReference>